<dbReference type="OrthoDB" id="9803739at2"/>
<evidence type="ECO:0000313" key="3">
    <source>
        <dbReference type="EMBL" id="BAU54988.1"/>
    </source>
</evidence>
<reference evidence="3 4" key="1">
    <citation type="submission" date="2015-12" db="EMBL/GenBank/DDBJ databases">
        <title>Genome sequence of Mucilaginibacter gotjawali.</title>
        <authorList>
            <person name="Lee J.S."/>
            <person name="Lee K.C."/>
            <person name="Kim K.K."/>
            <person name="Lee B.W."/>
        </authorList>
    </citation>
    <scope>NUCLEOTIDE SEQUENCE [LARGE SCALE GENOMIC DNA]</scope>
    <source>
        <strain evidence="3 4">SA3-7</strain>
    </source>
</reference>
<dbReference type="KEGG" id="mgot:MgSA37_03168"/>
<dbReference type="AlphaFoldDB" id="A0A120MZ23"/>
<gene>
    <name evidence="3" type="primary">racX</name>
    <name evidence="3" type="ORF">MgSA37_03168</name>
</gene>
<name>A0A120MZ23_9SPHI</name>
<keyword evidence="4" id="KW-1185">Reference proteome</keyword>
<proteinExistence type="inferred from homology"/>
<organism evidence="3 4">
    <name type="scientific">Mucilaginibacter gotjawali</name>
    <dbReference type="NCBI Taxonomy" id="1550579"/>
    <lineage>
        <taxon>Bacteria</taxon>
        <taxon>Pseudomonadati</taxon>
        <taxon>Bacteroidota</taxon>
        <taxon>Sphingobacteriia</taxon>
        <taxon>Sphingobacteriales</taxon>
        <taxon>Sphingobacteriaceae</taxon>
        <taxon>Mucilaginibacter</taxon>
    </lineage>
</organism>
<dbReference type="PROSITE" id="PS00924">
    <property type="entry name" value="ASP_GLU_RACEMASE_2"/>
    <property type="match status" value="1"/>
</dbReference>
<keyword evidence="2 3" id="KW-0413">Isomerase</keyword>
<dbReference type="PANTHER" id="PTHR21198:SF7">
    <property type="entry name" value="ASPARTATE-GLUTAMATE RACEMASE FAMILY"/>
    <property type="match status" value="1"/>
</dbReference>
<evidence type="ECO:0000313" key="4">
    <source>
        <dbReference type="Proteomes" id="UP000218263"/>
    </source>
</evidence>
<dbReference type="PANTHER" id="PTHR21198">
    <property type="entry name" value="GLUTAMATE RACEMASE"/>
    <property type="match status" value="1"/>
</dbReference>
<dbReference type="NCBIfam" id="TIGR00035">
    <property type="entry name" value="asp_race"/>
    <property type="match status" value="1"/>
</dbReference>
<comment type="similarity">
    <text evidence="1">Belongs to the aspartate/glutamate racemases family.</text>
</comment>
<dbReference type="Pfam" id="PF01177">
    <property type="entry name" value="Asp_Glu_race"/>
    <property type="match status" value="1"/>
</dbReference>
<protein>
    <submittedName>
        <fullName evidence="3">Putative amino-acid racemase</fullName>
        <ecNumber evidence="3">5.1.1.-</ecNumber>
    </submittedName>
</protein>
<accession>A0A120MZ23</accession>
<dbReference type="EC" id="5.1.1.-" evidence="3"/>
<dbReference type="Gene3D" id="3.40.50.1860">
    <property type="match status" value="2"/>
</dbReference>
<evidence type="ECO:0000256" key="2">
    <source>
        <dbReference type="ARBA" id="ARBA00023235"/>
    </source>
</evidence>
<dbReference type="InterPro" id="IPR015942">
    <property type="entry name" value="Asp/Glu/hydantoin_racemase"/>
</dbReference>
<dbReference type="GO" id="GO:0047689">
    <property type="term" value="F:aspartate racemase activity"/>
    <property type="evidence" value="ECO:0007669"/>
    <property type="project" value="UniProtKB-EC"/>
</dbReference>
<dbReference type="Proteomes" id="UP000218263">
    <property type="component" value="Chromosome"/>
</dbReference>
<sequence>MKTLGLIGGTTWVSTIDYYRLINQKTNELLGGLNSAKILLYSVNFEEFRPPVDPSDWEELTAKFTAIAQKLEHDGADGIVFCANTPHLIAEGVRQKLGIPLIHIAEAAAEEIASRNIKKVVLLGTRITMEQDFFKNKLIEKQIEVLIPGPEDRQLIHNAIFEEFGKDIFTAKTKAEFLRIINGLIEQGGEGVILGCTEFPHLIKPEDCSVPLFDTTVLHANAAVKFALG</sequence>
<dbReference type="SUPFAM" id="SSF53681">
    <property type="entry name" value="Aspartate/glutamate racemase"/>
    <property type="match status" value="2"/>
</dbReference>
<dbReference type="InterPro" id="IPR033134">
    <property type="entry name" value="Asp/Glu_racemase_AS_2"/>
</dbReference>
<dbReference type="EMBL" id="AP017313">
    <property type="protein sequence ID" value="BAU54988.1"/>
    <property type="molecule type" value="Genomic_DNA"/>
</dbReference>
<dbReference type="RefSeq" id="WP_096353126.1">
    <property type="nucleotide sequence ID" value="NZ_AP017313.1"/>
</dbReference>
<dbReference type="InterPro" id="IPR001920">
    <property type="entry name" value="Asp/Glu_race"/>
</dbReference>
<evidence type="ECO:0000256" key="1">
    <source>
        <dbReference type="ARBA" id="ARBA00007847"/>
    </source>
</evidence>
<dbReference type="InterPro" id="IPR004380">
    <property type="entry name" value="Asp_race"/>
</dbReference>